<accession>A0A5N6G433</accession>
<dbReference type="EMBL" id="ML735215">
    <property type="protein sequence ID" value="KAE8396321.1"/>
    <property type="molecule type" value="Genomic_DNA"/>
</dbReference>
<reference evidence="1" key="1">
    <citation type="submission" date="2019-04" db="EMBL/GenBank/DDBJ databases">
        <title>Friends and foes A comparative genomics studyof 23 Aspergillus species from section Flavi.</title>
        <authorList>
            <consortium name="DOE Joint Genome Institute"/>
            <person name="Kjaerbolling I."/>
            <person name="Vesth T."/>
            <person name="Frisvad J.C."/>
            <person name="Nybo J.L."/>
            <person name="Theobald S."/>
            <person name="Kildgaard S."/>
            <person name="Isbrandt T."/>
            <person name="Kuo A."/>
            <person name="Sato A."/>
            <person name="Lyhne E.K."/>
            <person name="Kogle M.E."/>
            <person name="Wiebenga A."/>
            <person name="Kun R.S."/>
            <person name="Lubbers R.J."/>
            <person name="Makela M.R."/>
            <person name="Barry K."/>
            <person name="Chovatia M."/>
            <person name="Clum A."/>
            <person name="Daum C."/>
            <person name="Haridas S."/>
            <person name="He G."/>
            <person name="LaButti K."/>
            <person name="Lipzen A."/>
            <person name="Mondo S."/>
            <person name="Riley R."/>
            <person name="Salamov A."/>
            <person name="Simmons B.A."/>
            <person name="Magnuson J.K."/>
            <person name="Henrissat B."/>
            <person name="Mortensen U.H."/>
            <person name="Larsen T.O."/>
            <person name="Devries R.P."/>
            <person name="Grigoriev I.V."/>
            <person name="Machida M."/>
            <person name="Baker S.E."/>
            <person name="Andersen M.R."/>
        </authorList>
    </citation>
    <scope>NUCLEOTIDE SEQUENCE [LARGE SCALE GENOMIC DNA]</scope>
    <source>
        <strain evidence="1">IBT 14317</strain>
    </source>
</reference>
<name>A0A5N7CQ43_PETAA</name>
<accession>A0A5N7CQ43</accession>
<protein>
    <submittedName>
        <fullName evidence="1">Uncharacterized protein</fullName>
    </submittedName>
</protein>
<organism evidence="1">
    <name type="scientific">Petromyces alliaceus</name>
    <name type="common">Aspergillus alliaceus</name>
    <dbReference type="NCBI Taxonomy" id="209559"/>
    <lineage>
        <taxon>Eukaryota</taxon>
        <taxon>Fungi</taxon>
        <taxon>Dikarya</taxon>
        <taxon>Ascomycota</taxon>
        <taxon>Pezizomycotina</taxon>
        <taxon>Eurotiomycetes</taxon>
        <taxon>Eurotiomycetidae</taxon>
        <taxon>Eurotiales</taxon>
        <taxon>Aspergillaceae</taxon>
        <taxon>Aspergillus</taxon>
        <taxon>Aspergillus subgen. Circumdati</taxon>
    </lineage>
</organism>
<dbReference type="AlphaFoldDB" id="A0A5N7CQ43"/>
<evidence type="ECO:0000313" key="1">
    <source>
        <dbReference type="EMBL" id="KAE8396321.1"/>
    </source>
</evidence>
<gene>
    <name evidence="1" type="ORF">BDV23DRAFT_47709</name>
</gene>
<proteinExistence type="predicted"/>
<dbReference type="Proteomes" id="UP000326877">
    <property type="component" value="Unassembled WGS sequence"/>
</dbReference>
<sequence>MYVLSIFSVPLNLMTLALDLFLSCVLFVLLSWNSGWTRCTASVCASTYMVRPVYSISIQLEYPSSTRDKTDVEKGEVGHLSVIKNQVRIYVCTSYCSPDLLNNGNEQ</sequence>